<keyword evidence="6" id="KW-0479">Metal-binding</keyword>
<dbReference type="InterPro" id="IPR043146">
    <property type="entry name" value="Penicillin_amidase_N_B-knob"/>
</dbReference>
<dbReference type="CDD" id="cd03747">
    <property type="entry name" value="Ntn_PGA_like"/>
    <property type="match status" value="1"/>
</dbReference>
<feature type="binding site" evidence="6">
    <location>
        <position position="345"/>
    </location>
    <ligand>
        <name>Ca(2+)</name>
        <dbReference type="ChEBI" id="CHEBI:29108"/>
    </ligand>
</feature>
<feature type="binding site" evidence="6">
    <location>
        <position position="342"/>
    </location>
    <ligand>
        <name>Ca(2+)</name>
        <dbReference type="ChEBI" id="CHEBI:29108"/>
    </ligand>
</feature>
<dbReference type="Proteomes" id="UP000065261">
    <property type="component" value="Chromosome I"/>
</dbReference>
<dbReference type="Pfam" id="PF01804">
    <property type="entry name" value="Penicil_amidase"/>
    <property type="match status" value="1"/>
</dbReference>
<gene>
    <name evidence="7" type="ORF">PTRA_a0093</name>
</gene>
<evidence type="ECO:0000256" key="4">
    <source>
        <dbReference type="ARBA" id="ARBA00038735"/>
    </source>
</evidence>
<dbReference type="InterPro" id="IPR014395">
    <property type="entry name" value="Pen/GL7ACA/AHL_acylase"/>
</dbReference>
<evidence type="ECO:0000256" key="3">
    <source>
        <dbReference type="ARBA" id="ARBA00023145"/>
    </source>
</evidence>
<dbReference type="InterPro" id="IPR043147">
    <property type="entry name" value="Penicillin_amidase_A-knob"/>
</dbReference>
<organism evidence="7">
    <name type="scientific">Pseudoalteromonas translucida KMM 520</name>
    <dbReference type="NCBI Taxonomy" id="1315283"/>
    <lineage>
        <taxon>Bacteria</taxon>
        <taxon>Pseudomonadati</taxon>
        <taxon>Pseudomonadota</taxon>
        <taxon>Gammaproteobacteria</taxon>
        <taxon>Alteromonadales</taxon>
        <taxon>Pseudoalteromonadaceae</taxon>
        <taxon>Pseudoalteromonas</taxon>
    </lineage>
</organism>
<comment type="subunit">
    <text evidence="4">Heterodimer of an alpha subunit and a beta subunit processed from the same precursor.</text>
</comment>
<dbReference type="EMBL" id="CP011034">
    <property type="protein sequence ID" value="ALS31483.1"/>
    <property type="molecule type" value="Genomic_DNA"/>
</dbReference>
<dbReference type="KEGG" id="ptn:PTRA_a0093"/>
<evidence type="ECO:0000313" key="7">
    <source>
        <dbReference type="EMBL" id="ALS31483.1"/>
    </source>
</evidence>
<dbReference type="PANTHER" id="PTHR34218">
    <property type="entry name" value="PEPTIDASE S45 PENICILLIN AMIDASE"/>
    <property type="match status" value="1"/>
</dbReference>
<protein>
    <submittedName>
        <fullName evidence="7">Penicillin amidase</fullName>
    </submittedName>
</protein>
<dbReference type="OrthoDB" id="9760084at2"/>
<feature type="active site" description="Nucleophile" evidence="5">
    <location>
        <position position="266"/>
    </location>
</feature>
<dbReference type="PANTHER" id="PTHR34218:SF4">
    <property type="entry name" value="ACYL-HOMOSERINE LACTONE ACYLASE QUIP"/>
    <property type="match status" value="1"/>
</dbReference>
<evidence type="ECO:0000256" key="6">
    <source>
        <dbReference type="PIRSR" id="PIRSR001227-2"/>
    </source>
</evidence>
<name>A0A0U2WHX4_9GAMM</name>
<keyword evidence="3" id="KW-0865">Zymogen</keyword>
<evidence type="ECO:0000313" key="8">
    <source>
        <dbReference type="Proteomes" id="UP000065261"/>
    </source>
</evidence>
<dbReference type="GO" id="GO:0046872">
    <property type="term" value="F:metal ion binding"/>
    <property type="evidence" value="ECO:0007669"/>
    <property type="project" value="UniProtKB-KW"/>
</dbReference>
<dbReference type="Gene3D" id="1.10.439.10">
    <property type="entry name" value="Penicillin Amidohydrolase, domain 1"/>
    <property type="match status" value="1"/>
</dbReference>
<sequence length="778" mass="85959">MFKVIKRLLLLVVVLGLAGTAVVYGVLSLSLPALDGKGHSEAINEPVIISRDVLGQAVIKAQSRNDAAYGLGYAHGQDRFFQMDLLRRNAAGELSEIFGKAALALDKKMRFHQLRKRSQTILKNLPESDKQLLKSYAQGVNEGLAQIGYSSFEYLLTGAQQRPWQSEDSLLIIFSMYLDLQSATFERDQALIQIEQQYGKHMLKFLTQPSQYQAALDGSQLAPYSAGIPKLPIPKQQTQQLSTVQSSSIPAMYAFNSFAASQERGSNNWAVTGALTTTGAAMLSDDMHLAMAVPVIWYKAQLNYVHNNVKTQVTGVSLPGAPAIVVGTNNHIAWGFTNGYIDTADWVALTSNDKTWQVDEQIALPNNEAETYTLTLSEYGPVKYINGQAYALSWAAHQSYAVNMQLLQLEHATEVDDALAIASDVGIPVQNLIVVDSQGSAAWKLMGGIPGRKTPSELSVKSTDYSPLWLQNEAQRPVVKNPASGRIWTANSRVVSAQDNARFGNGGYSLGARATQVRDRLFEKQKFVEDDFYQLQLDNQARFLIPWHALLLKQLKADKNNNAAYISAVENWQQCACASSVGYTLVKHYRDEVINITFSTLQQSLSEKNGTLSYVRRDLEPAIWQLINAQPSSWLNPQFSTWEQQLQGAFSQAIAKLSTQYGNNIQGWQWGKVNELVIEHPFAKQIPILARFLNMPKTPGFGDSYMPAVQGRSFGASQRFIVQPGHLENAILSVPGGQSGHPLSNFYRAGFSQYINAENTPLLPQALVHQIIISPKGK</sequence>
<dbReference type="InterPro" id="IPR029055">
    <property type="entry name" value="Ntn_hydrolases_N"/>
</dbReference>
<dbReference type="RefSeq" id="WP_058372277.1">
    <property type="nucleotide sequence ID" value="NZ_CP011034.1"/>
</dbReference>
<dbReference type="AlphaFoldDB" id="A0A0U2WHX4"/>
<dbReference type="Gene3D" id="1.10.1400.10">
    <property type="match status" value="1"/>
</dbReference>
<accession>A0A0U2WHX4</accession>
<dbReference type="PATRIC" id="fig|1315283.4.peg.76"/>
<evidence type="ECO:0000256" key="1">
    <source>
        <dbReference type="ARBA" id="ARBA00006586"/>
    </source>
</evidence>
<evidence type="ECO:0000256" key="5">
    <source>
        <dbReference type="PIRSR" id="PIRSR001227-1"/>
    </source>
</evidence>
<comment type="cofactor">
    <cofactor evidence="6">
        <name>Ca(2+)</name>
        <dbReference type="ChEBI" id="CHEBI:29108"/>
    </cofactor>
    <text evidence="6">Binds 1 Ca(2+) ion per dimer.</text>
</comment>
<proteinExistence type="inferred from homology"/>
<keyword evidence="6" id="KW-0106">Calcium</keyword>
<dbReference type="Gene3D" id="3.60.20.10">
    <property type="entry name" value="Glutamine Phosphoribosylpyrophosphate, subunit 1, domain 1"/>
    <property type="match status" value="1"/>
</dbReference>
<dbReference type="GO" id="GO:0016811">
    <property type="term" value="F:hydrolase activity, acting on carbon-nitrogen (but not peptide) bonds, in linear amides"/>
    <property type="evidence" value="ECO:0007669"/>
    <property type="project" value="InterPro"/>
</dbReference>
<dbReference type="PIRSF" id="PIRSF001227">
    <property type="entry name" value="Pen_acylase"/>
    <property type="match status" value="1"/>
</dbReference>
<reference evidence="7 8" key="1">
    <citation type="submission" date="2015-03" db="EMBL/GenBank/DDBJ databases">
        <authorList>
            <person name="Murphy D."/>
        </authorList>
    </citation>
    <scope>NUCLEOTIDE SEQUENCE [LARGE SCALE GENOMIC DNA]</scope>
    <source>
        <strain evidence="7 8">KMM 520</strain>
    </source>
</reference>
<dbReference type="InterPro" id="IPR002692">
    <property type="entry name" value="S45"/>
</dbReference>
<comment type="similarity">
    <text evidence="1">Belongs to the peptidase S45 family.</text>
</comment>
<keyword evidence="2" id="KW-0378">Hydrolase</keyword>
<dbReference type="InterPro" id="IPR023343">
    <property type="entry name" value="Penicillin_amidase_dom1"/>
</dbReference>
<dbReference type="GO" id="GO:0017000">
    <property type="term" value="P:antibiotic biosynthetic process"/>
    <property type="evidence" value="ECO:0007669"/>
    <property type="project" value="InterPro"/>
</dbReference>
<dbReference type="Gene3D" id="2.30.120.10">
    <property type="match status" value="1"/>
</dbReference>
<evidence type="ECO:0000256" key="2">
    <source>
        <dbReference type="ARBA" id="ARBA00022801"/>
    </source>
</evidence>
<dbReference type="SUPFAM" id="SSF56235">
    <property type="entry name" value="N-terminal nucleophile aminohydrolases (Ntn hydrolases)"/>
    <property type="match status" value="1"/>
</dbReference>